<comment type="subcellular location">
    <subcellularLocation>
        <location evidence="1">Cell membrane</location>
        <topology evidence="1">Multi-pass membrane protein</topology>
    </subcellularLocation>
</comment>
<dbReference type="Proteomes" id="UP000178937">
    <property type="component" value="Unassembled WGS sequence"/>
</dbReference>
<feature type="transmembrane region" description="Helical" evidence="8">
    <location>
        <begin position="326"/>
        <end position="344"/>
    </location>
</feature>
<accession>A0A1F8D1M3</accession>
<evidence type="ECO:0000256" key="7">
    <source>
        <dbReference type="ARBA" id="ARBA00023136"/>
    </source>
</evidence>
<evidence type="ECO:0000256" key="4">
    <source>
        <dbReference type="ARBA" id="ARBA00022679"/>
    </source>
</evidence>
<dbReference type="AlphaFoldDB" id="A0A1F8D1M3"/>
<feature type="transmembrane region" description="Helical" evidence="8">
    <location>
        <begin position="121"/>
        <end position="139"/>
    </location>
</feature>
<evidence type="ECO:0000313" key="10">
    <source>
        <dbReference type="EMBL" id="OGM81685.1"/>
    </source>
</evidence>
<evidence type="ECO:0000256" key="2">
    <source>
        <dbReference type="ARBA" id="ARBA00022475"/>
    </source>
</evidence>
<feature type="transmembrane region" description="Helical" evidence="8">
    <location>
        <begin position="301"/>
        <end position="320"/>
    </location>
</feature>
<evidence type="ECO:0000256" key="1">
    <source>
        <dbReference type="ARBA" id="ARBA00004651"/>
    </source>
</evidence>
<dbReference type="EMBL" id="MGIA01000007">
    <property type="protein sequence ID" value="OGM81685.1"/>
    <property type="molecule type" value="Genomic_DNA"/>
</dbReference>
<protein>
    <recommendedName>
        <fullName evidence="9">Glycosyltransferase RgtA/B/C/D-like domain-containing protein</fullName>
    </recommendedName>
</protein>
<keyword evidence="4" id="KW-0808">Transferase</keyword>
<feature type="transmembrane region" description="Helical" evidence="8">
    <location>
        <begin position="68"/>
        <end position="88"/>
    </location>
</feature>
<feature type="transmembrane region" description="Helical" evidence="8">
    <location>
        <begin position="276"/>
        <end position="294"/>
    </location>
</feature>
<name>A0A1F8D1M3_9BACT</name>
<dbReference type="PANTHER" id="PTHR33908:SF11">
    <property type="entry name" value="MEMBRANE PROTEIN"/>
    <property type="match status" value="1"/>
</dbReference>
<proteinExistence type="predicted"/>
<evidence type="ECO:0000256" key="5">
    <source>
        <dbReference type="ARBA" id="ARBA00022692"/>
    </source>
</evidence>
<organism evidence="10 11">
    <name type="scientific">Candidatus Woesebacteria bacterium RIFOXYB1_FULL_41_13</name>
    <dbReference type="NCBI Taxonomy" id="1802540"/>
    <lineage>
        <taxon>Bacteria</taxon>
        <taxon>Candidatus Woeseibacteriota</taxon>
    </lineage>
</organism>
<comment type="caution">
    <text evidence="10">The sequence shown here is derived from an EMBL/GenBank/DDBJ whole genome shotgun (WGS) entry which is preliminary data.</text>
</comment>
<feature type="domain" description="Glycosyltransferase RgtA/B/C/D-like" evidence="9">
    <location>
        <begin position="75"/>
        <end position="227"/>
    </location>
</feature>
<evidence type="ECO:0000256" key="6">
    <source>
        <dbReference type="ARBA" id="ARBA00022989"/>
    </source>
</evidence>
<keyword evidence="2" id="KW-1003">Cell membrane</keyword>
<dbReference type="PANTHER" id="PTHR33908">
    <property type="entry name" value="MANNOSYLTRANSFERASE YKCB-RELATED"/>
    <property type="match status" value="1"/>
</dbReference>
<keyword evidence="6 8" id="KW-1133">Transmembrane helix</keyword>
<evidence type="ECO:0000313" key="11">
    <source>
        <dbReference type="Proteomes" id="UP000178937"/>
    </source>
</evidence>
<feature type="transmembrane region" description="Helical" evidence="8">
    <location>
        <begin position="210"/>
        <end position="230"/>
    </location>
</feature>
<dbReference type="Pfam" id="PF13231">
    <property type="entry name" value="PMT_2"/>
    <property type="match status" value="1"/>
</dbReference>
<dbReference type="GO" id="GO:0009103">
    <property type="term" value="P:lipopolysaccharide biosynthetic process"/>
    <property type="evidence" value="ECO:0007669"/>
    <property type="project" value="UniProtKB-ARBA"/>
</dbReference>
<feature type="transmembrane region" description="Helical" evidence="8">
    <location>
        <begin position="351"/>
        <end position="371"/>
    </location>
</feature>
<feature type="transmembrane region" description="Helical" evidence="8">
    <location>
        <begin position="170"/>
        <end position="198"/>
    </location>
</feature>
<dbReference type="GO" id="GO:0016763">
    <property type="term" value="F:pentosyltransferase activity"/>
    <property type="evidence" value="ECO:0007669"/>
    <property type="project" value="TreeGrafter"/>
</dbReference>
<evidence type="ECO:0000256" key="3">
    <source>
        <dbReference type="ARBA" id="ARBA00022676"/>
    </source>
</evidence>
<evidence type="ECO:0000259" key="9">
    <source>
        <dbReference type="Pfam" id="PF13231"/>
    </source>
</evidence>
<reference evidence="10 11" key="1">
    <citation type="journal article" date="2016" name="Nat. Commun.">
        <title>Thousands of microbial genomes shed light on interconnected biogeochemical processes in an aquifer system.</title>
        <authorList>
            <person name="Anantharaman K."/>
            <person name="Brown C.T."/>
            <person name="Hug L.A."/>
            <person name="Sharon I."/>
            <person name="Castelle C.J."/>
            <person name="Probst A.J."/>
            <person name="Thomas B.C."/>
            <person name="Singh A."/>
            <person name="Wilkins M.J."/>
            <person name="Karaoz U."/>
            <person name="Brodie E.L."/>
            <person name="Williams K.H."/>
            <person name="Hubbard S.S."/>
            <person name="Banfield J.F."/>
        </authorList>
    </citation>
    <scope>NUCLEOTIDE SEQUENCE [LARGE SCALE GENOMIC DNA]</scope>
</reference>
<dbReference type="InterPro" id="IPR050297">
    <property type="entry name" value="LipidA_mod_glycosyltrf_83"/>
</dbReference>
<dbReference type="STRING" id="1802540.A2393_01165"/>
<keyword evidence="3" id="KW-0328">Glycosyltransferase</keyword>
<dbReference type="GO" id="GO:0005886">
    <property type="term" value="C:plasma membrane"/>
    <property type="evidence" value="ECO:0007669"/>
    <property type="project" value="UniProtKB-SubCell"/>
</dbReference>
<evidence type="ECO:0000256" key="8">
    <source>
        <dbReference type="SAM" id="Phobius"/>
    </source>
</evidence>
<keyword evidence="7 8" id="KW-0472">Membrane</keyword>
<dbReference type="InterPro" id="IPR038731">
    <property type="entry name" value="RgtA/B/C-like"/>
</dbReference>
<gene>
    <name evidence="10" type="ORF">A2393_01165</name>
</gene>
<feature type="transmembrane region" description="Helical" evidence="8">
    <location>
        <begin position="145"/>
        <end position="163"/>
    </location>
</feature>
<keyword evidence="5 8" id="KW-0812">Transmembrane</keyword>
<feature type="transmembrane region" description="Helical" evidence="8">
    <location>
        <begin position="16"/>
        <end position="33"/>
    </location>
</feature>
<sequence length="463" mass="52423">MKHLKIKSIWESLKRFLPIIFITALAVFLRFYLLEKRISFDADQEEIAFKAKEVLSGNPVLLGPKTSLGGFSIGPGFTYLWAIFSFFLKGDPTSGAYLSVILGVFFVVVAYFVLKEIFSKYIALAISIILALSVGLITWDQNPWAPSLFYLSELLVFYGVYISNKKKYGLALVALGLAMGFQSHFAIFLLVLPIFIYLLIYKPVFEKKSIAVSLLIIIFSVLPVIIYDLTHGFINLQRLMSIFSLGTEGVAPAKIKLFTTLVSNSINIIWVDFPGYIKYIIFSLFILISFWGIFKDKKQRPLLILSNLFLFLPFFIFLFYKSSFSEYYLMTAVVPFLFILGYALSFIRSRLLVFILVGTIGILSIKSFTTITRPMNLSAKKLIVQEIVKRGGQGGYGVSISTRPGFNFGYGYIFDYYNSKPDIPPLRGQRKIFTIISPPKYDGIESFIEVDGIGLRWEGDVGF</sequence>
<feature type="transmembrane region" description="Helical" evidence="8">
    <location>
        <begin position="94"/>
        <end position="114"/>
    </location>
</feature>